<dbReference type="Proteomes" id="UP001226577">
    <property type="component" value="Unassembled WGS sequence"/>
</dbReference>
<dbReference type="RefSeq" id="WP_307305497.1">
    <property type="nucleotide sequence ID" value="NZ_JAUSRE010000005.1"/>
</dbReference>
<dbReference type="PANTHER" id="PTHR43476">
    <property type="entry name" value="3-(3-HYDROXY-PHENYL)PROPIONATE/3-HYDROXYCINNAMIC ACID HYDROXYLASE"/>
    <property type="match status" value="1"/>
</dbReference>
<dbReference type="InterPro" id="IPR050631">
    <property type="entry name" value="PheA/TfdB_FAD_monoxygenase"/>
</dbReference>
<evidence type="ECO:0000313" key="3">
    <source>
        <dbReference type="EMBL" id="MDP9887629.1"/>
    </source>
</evidence>
<reference evidence="3 4" key="1">
    <citation type="submission" date="2023-07" db="EMBL/GenBank/DDBJ databases">
        <title>Sorghum-associated microbial communities from plants grown in Nebraska, USA.</title>
        <authorList>
            <person name="Schachtman D."/>
        </authorList>
    </citation>
    <scope>NUCLEOTIDE SEQUENCE [LARGE SCALE GENOMIC DNA]</scope>
    <source>
        <strain evidence="3 4">CC222</strain>
    </source>
</reference>
<evidence type="ECO:0000313" key="4">
    <source>
        <dbReference type="Proteomes" id="UP001226577"/>
    </source>
</evidence>
<evidence type="ECO:0000256" key="1">
    <source>
        <dbReference type="ARBA" id="ARBA00023002"/>
    </source>
</evidence>
<dbReference type="PANTHER" id="PTHR43476:SF3">
    <property type="entry name" value="FAD-BINDING MONOOXYGENASE"/>
    <property type="match status" value="1"/>
</dbReference>
<dbReference type="PRINTS" id="PR00420">
    <property type="entry name" value="RNGMNOXGNASE"/>
</dbReference>
<feature type="domain" description="FAD-binding" evidence="2">
    <location>
        <begin position="2"/>
        <end position="340"/>
    </location>
</feature>
<keyword evidence="1" id="KW-0560">Oxidoreductase</keyword>
<accession>A0ABT9RQY6</accession>
<evidence type="ECO:0000259" key="2">
    <source>
        <dbReference type="Pfam" id="PF01494"/>
    </source>
</evidence>
<comment type="caution">
    <text evidence="3">The sequence shown here is derived from an EMBL/GenBank/DDBJ whole genome shotgun (WGS) entry which is preliminary data.</text>
</comment>
<dbReference type="Gene3D" id="3.30.70.2450">
    <property type="match status" value="1"/>
</dbReference>
<protein>
    <submittedName>
        <fullName evidence="3">2-polyprenyl-6-methoxyphenol hydroxylase-like FAD-dependent oxidoreductase</fullName>
    </submittedName>
</protein>
<dbReference type="EMBL" id="JAUSRE010000005">
    <property type="protein sequence ID" value="MDP9887629.1"/>
    <property type="molecule type" value="Genomic_DNA"/>
</dbReference>
<proteinExistence type="predicted"/>
<sequence length="391" mass="41372">MDADVLIAGAGPVGLYLAAALLQEGVAVRIFEQRQARNRHTRAIGIHPPSLHALAGVGVAGDMVREGVRIRAGMAVSGGRTVGTMAFDSVSPEYPFVLALPQFRTEQLLEDRVNALDPRAIVRGADVTSVKDDGGKVTLGVADGAGDWAGAAHGSVTATGALLVAADGARSRLRAALGVPVVRRMYPDHYLMGDFDDGTDFGDNAVLFLEPEGIVESFPLPGGVRRWVVRLGCPAPPAACPAELARLVRCRTGYLPDAGTNSMLSAFSVRSTLASRTVAGRCVLLGDAAHEISPIGGQGMNLGWLDARELVPLICAALAGKPTGRQLRDYERSRRRAAVRARLQAEINMILGRPLPPALLRVRTDAIGAAAAIPAVNRWTARRFTMHRDHG</sequence>
<dbReference type="InterPro" id="IPR002938">
    <property type="entry name" value="FAD-bd"/>
</dbReference>
<gene>
    <name evidence="3" type="ORF">J2X98_001207</name>
</gene>
<dbReference type="InterPro" id="IPR036188">
    <property type="entry name" value="FAD/NAD-bd_sf"/>
</dbReference>
<dbReference type="SUPFAM" id="SSF51905">
    <property type="entry name" value="FAD/NAD(P)-binding domain"/>
    <property type="match status" value="1"/>
</dbReference>
<name>A0ABT9RQY6_9MICC</name>
<dbReference type="Gene3D" id="3.50.50.60">
    <property type="entry name" value="FAD/NAD(P)-binding domain"/>
    <property type="match status" value="1"/>
</dbReference>
<dbReference type="Pfam" id="PF01494">
    <property type="entry name" value="FAD_binding_3"/>
    <property type="match status" value="1"/>
</dbReference>
<organism evidence="3 4">
    <name type="scientific">Pseudarthrobacter enclensis</name>
    <dbReference type="NCBI Taxonomy" id="993070"/>
    <lineage>
        <taxon>Bacteria</taxon>
        <taxon>Bacillati</taxon>
        <taxon>Actinomycetota</taxon>
        <taxon>Actinomycetes</taxon>
        <taxon>Micrococcales</taxon>
        <taxon>Micrococcaceae</taxon>
        <taxon>Pseudarthrobacter</taxon>
    </lineage>
</organism>
<keyword evidence="4" id="KW-1185">Reference proteome</keyword>